<evidence type="ECO:0000256" key="2">
    <source>
        <dbReference type="ARBA" id="ARBA00019890"/>
    </source>
</evidence>
<keyword evidence="4" id="KW-0446">Lipid-binding</keyword>
<dbReference type="AlphaFoldDB" id="A0AAW1TLY4"/>
<feature type="domain" description="Lipocalin/cytosolic fatty-acid binding" evidence="9">
    <location>
        <begin position="40"/>
        <end position="185"/>
    </location>
</feature>
<dbReference type="PRINTS" id="PR01219">
    <property type="entry name" value="APOLIPOPROTD"/>
</dbReference>
<evidence type="ECO:0000256" key="6">
    <source>
        <dbReference type="ARBA" id="ARBA00023283"/>
    </source>
</evidence>
<feature type="chain" id="PRO_5043115355" description="Apolipoprotein D" evidence="7">
    <location>
        <begin position="18"/>
        <end position="187"/>
    </location>
</feature>
<dbReference type="InterPro" id="IPR022272">
    <property type="entry name" value="Lipocalin_CS"/>
</dbReference>
<evidence type="ECO:0000256" key="8">
    <source>
        <dbReference type="RuleBase" id="RU003695"/>
    </source>
</evidence>
<dbReference type="Pfam" id="PF00061">
    <property type="entry name" value="Lipocalin"/>
    <property type="match status" value="1"/>
</dbReference>
<dbReference type="InterPro" id="IPR002969">
    <property type="entry name" value="ApolipopD"/>
</dbReference>
<evidence type="ECO:0000256" key="4">
    <source>
        <dbReference type="ARBA" id="ARBA00023121"/>
    </source>
</evidence>
<dbReference type="PROSITE" id="PS00213">
    <property type="entry name" value="LIPOCALIN"/>
    <property type="match status" value="1"/>
</dbReference>
<dbReference type="GO" id="GO:0042246">
    <property type="term" value="P:tissue regeneration"/>
    <property type="evidence" value="ECO:0007669"/>
    <property type="project" value="InterPro"/>
</dbReference>
<gene>
    <name evidence="10" type="ORF">WA026_003050</name>
</gene>
<dbReference type="GO" id="GO:0008289">
    <property type="term" value="F:lipid binding"/>
    <property type="evidence" value="ECO:0007669"/>
    <property type="project" value="UniProtKB-KW"/>
</dbReference>
<name>A0AAW1TLY4_9CUCU</name>
<dbReference type="InterPro" id="IPR022271">
    <property type="entry name" value="Lipocalin_ApoD"/>
</dbReference>
<evidence type="ECO:0000256" key="5">
    <source>
        <dbReference type="ARBA" id="ARBA00023180"/>
    </source>
</evidence>
<dbReference type="Proteomes" id="UP001431783">
    <property type="component" value="Unassembled WGS sequence"/>
</dbReference>
<dbReference type="GO" id="GO:0006629">
    <property type="term" value="P:lipid metabolic process"/>
    <property type="evidence" value="ECO:0007669"/>
    <property type="project" value="TreeGrafter"/>
</dbReference>
<dbReference type="GO" id="GO:0000302">
    <property type="term" value="P:response to reactive oxygen species"/>
    <property type="evidence" value="ECO:0007669"/>
    <property type="project" value="TreeGrafter"/>
</dbReference>
<comment type="similarity">
    <text evidence="1 7 8">Belongs to the calycin superfamily. Lipocalin family.</text>
</comment>
<accession>A0AAW1TLY4</accession>
<keyword evidence="6" id="KW-0873">Pyrrolidone carboxylic acid</keyword>
<keyword evidence="3 7" id="KW-0732">Signal</keyword>
<dbReference type="SUPFAM" id="SSF50814">
    <property type="entry name" value="Lipocalins"/>
    <property type="match status" value="1"/>
</dbReference>
<evidence type="ECO:0000313" key="10">
    <source>
        <dbReference type="EMBL" id="KAK9869298.1"/>
    </source>
</evidence>
<feature type="signal peptide" evidence="7">
    <location>
        <begin position="1"/>
        <end position="17"/>
    </location>
</feature>
<keyword evidence="5" id="KW-0325">Glycoprotein</keyword>
<dbReference type="GO" id="GO:0006869">
    <property type="term" value="P:lipid transport"/>
    <property type="evidence" value="ECO:0007669"/>
    <property type="project" value="InterPro"/>
</dbReference>
<comment type="caution">
    <text evidence="10">The sequence shown here is derived from an EMBL/GenBank/DDBJ whole genome shotgun (WGS) entry which is preliminary data.</text>
</comment>
<proteinExistence type="inferred from homology"/>
<evidence type="ECO:0000313" key="11">
    <source>
        <dbReference type="Proteomes" id="UP001431783"/>
    </source>
</evidence>
<dbReference type="EMBL" id="JARQZJ010000001">
    <property type="protein sequence ID" value="KAK9869298.1"/>
    <property type="molecule type" value="Genomic_DNA"/>
</dbReference>
<dbReference type="GO" id="GO:0005737">
    <property type="term" value="C:cytoplasm"/>
    <property type="evidence" value="ECO:0007669"/>
    <property type="project" value="TreeGrafter"/>
</dbReference>
<keyword evidence="11" id="KW-1185">Reference proteome</keyword>
<sequence length="187" mass="21432">MFQYVTVFALFLCGINSQTVHEGNCPDVPVQENFNLRKFAGVWYEAERSYIVFEEDSSCTKHTLTAVSNTKLNVLISLIRQDGQSDLIHGTATLNDKPDEAKFTVDLKLGPRHFSQPTPYFALEVVNNEYASIWSCAQIDPLTYQEFSIILTRSRNPSKETLKKARNVYKRNNISWEEVQKVDQNNC</sequence>
<dbReference type="Gene3D" id="2.40.128.20">
    <property type="match status" value="1"/>
</dbReference>
<protein>
    <recommendedName>
        <fullName evidence="2">Apolipoprotein D</fullName>
    </recommendedName>
</protein>
<dbReference type="PANTHER" id="PTHR10612:SF34">
    <property type="entry name" value="APOLIPOPROTEIN D"/>
    <property type="match status" value="1"/>
</dbReference>
<dbReference type="PANTHER" id="PTHR10612">
    <property type="entry name" value="APOLIPOPROTEIN D"/>
    <property type="match status" value="1"/>
</dbReference>
<dbReference type="InterPro" id="IPR000566">
    <property type="entry name" value="Lipocln_cytosolic_FA-bd_dom"/>
</dbReference>
<dbReference type="PIRSF" id="PIRSF036893">
    <property type="entry name" value="Lipocalin_ApoD"/>
    <property type="match status" value="1"/>
</dbReference>
<dbReference type="InterPro" id="IPR012674">
    <property type="entry name" value="Calycin"/>
</dbReference>
<evidence type="ECO:0000256" key="7">
    <source>
        <dbReference type="PIRNR" id="PIRNR036893"/>
    </source>
</evidence>
<reference evidence="10 11" key="1">
    <citation type="submission" date="2023-03" db="EMBL/GenBank/DDBJ databases">
        <title>Genome insight into feeding habits of ladybird beetles.</title>
        <authorList>
            <person name="Li H.-S."/>
            <person name="Huang Y.-H."/>
            <person name="Pang H."/>
        </authorList>
    </citation>
    <scope>NUCLEOTIDE SEQUENCE [LARGE SCALE GENOMIC DNA]</scope>
    <source>
        <strain evidence="10">SYSU_2023b</strain>
        <tissue evidence="10">Whole body</tissue>
    </source>
</reference>
<evidence type="ECO:0000259" key="9">
    <source>
        <dbReference type="Pfam" id="PF00061"/>
    </source>
</evidence>
<evidence type="ECO:0000256" key="3">
    <source>
        <dbReference type="ARBA" id="ARBA00022729"/>
    </source>
</evidence>
<organism evidence="10 11">
    <name type="scientific">Henosepilachna vigintioctopunctata</name>
    <dbReference type="NCBI Taxonomy" id="420089"/>
    <lineage>
        <taxon>Eukaryota</taxon>
        <taxon>Metazoa</taxon>
        <taxon>Ecdysozoa</taxon>
        <taxon>Arthropoda</taxon>
        <taxon>Hexapoda</taxon>
        <taxon>Insecta</taxon>
        <taxon>Pterygota</taxon>
        <taxon>Neoptera</taxon>
        <taxon>Endopterygota</taxon>
        <taxon>Coleoptera</taxon>
        <taxon>Polyphaga</taxon>
        <taxon>Cucujiformia</taxon>
        <taxon>Coccinelloidea</taxon>
        <taxon>Coccinellidae</taxon>
        <taxon>Epilachninae</taxon>
        <taxon>Epilachnini</taxon>
        <taxon>Henosepilachna</taxon>
    </lineage>
</organism>
<evidence type="ECO:0000256" key="1">
    <source>
        <dbReference type="ARBA" id="ARBA00006889"/>
    </source>
</evidence>
<dbReference type="GO" id="GO:0007420">
    <property type="term" value="P:brain development"/>
    <property type="evidence" value="ECO:0007669"/>
    <property type="project" value="InterPro"/>
</dbReference>